<organism evidence="3 4">
    <name type="scientific">Candidatus Saccharicenans subterraneus</name>
    <dbReference type="NCBI Taxonomy" id="2508984"/>
    <lineage>
        <taxon>Bacteria</taxon>
        <taxon>Candidatus Aminicenantota</taxon>
        <taxon>Candidatus Aminicenantia</taxon>
        <taxon>Candidatus Aminicenantales</taxon>
        <taxon>Candidatus Saccharicenantaceae</taxon>
        <taxon>Candidatus Saccharicenans</taxon>
    </lineage>
</organism>
<keyword evidence="1" id="KW-0378">Hydrolase</keyword>
<dbReference type="EMBL" id="QUAH01000005">
    <property type="protein sequence ID" value="RFT15991.1"/>
    <property type="molecule type" value="Genomic_DNA"/>
</dbReference>
<evidence type="ECO:0000313" key="3">
    <source>
        <dbReference type="EMBL" id="RFT15991.1"/>
    </source>
</evidence>
<dbReference type="SUPFAM" id="SSF56601">
    <property type="entry name" value="beta-lactamase/transpeptidase-like"/>
    <property type="match status" value="1"/>
</dbReference>
<evidence type="ECO:0000256" key="1">
    <source>
        <dbReference type="ARBA" id="ARBA00022801"/>
    </source>
</evidence>
<dbReference type="PANTHER" id="PTHR43283">
    <property type="entry name" value="BETA-LACTAMASE-RELATED"/>
    <property type="match status" value="1"/>
</dbReference>
<evidence type="ECO:0000259" key="2">
    <source>
        <dbReference type="Pfam" id="PF00144"/>
    </source>
</evidence>
<dbReference type="InterPro" id="IPR012338">
    <property type="entry name" value="Beta-lactam/transpept-like"/>
</dbReference>
<dbReference type="Pfam" id="PF00144">
    <property type="entry name" value="Beta-lactamase"/>
    <property type="match status" value="1"/>
</dbReference>
<dbReference type="AlphaFoldDB" id="A0A3E2BMN8"/>
<reference evidence="3 4" key="1">
    <citation type="submission" date="2018-08" db="EMBL/GenBank/DDBJ databases">
        <title>Genome analysis of the thermophilic bacterium of the candidate phylum Aminicenantes from deep subsurface aquifer revealed its physiology and ecological role.</title>
        <authorList>
            <person name="Kadnikov V.V."/>
            <person name="Mardanov A.V."/>
            <person name="Beletsky A.V."/>
            <person name="Karnachuk O.V."/>
            <person name="Ravin N.V."/>
        </authorList>
    </citation>
    <scope>NUCLEOTIDE SEQUENCE [LARGE SCALE GENOMIC DNA]</scope>
    <source>
        <strain evidence="3">BY38</strain>
    </source>
</reference>
<evidence type="ECO:0000313" key="4">
    <source>
        <dbReference type="Proteomes" id="UP000257323"/>
    </source>
</evidence>
<dbReference type="InterPro" id="IPR001466">
    <property type="entry name" value="Beta-lactam-related"/>
</dbReference>
<dbReference type="GO" id="GO:0016787">
    <property type="term" value="F:hydrolase activity"/>
    <property type="evidence" value="ECO:0007669"/>
    <property type="project" value="UniProtKB-KW"/>
</dbReference>
<sequence length="402" mass="44682">MKRRTLLTILVFIIIVNCLAAAAEIRLGQARPEEVGMDSRRLSRLDEVIGLALERRDFPGAVLLVTRQGKIVWRKAYGQSQLVPEPAPMKPDLIFDLASLTKPIATATSIMILVEQGRIRLWDRITNYIPEFTPYIEEKGLPGEEIRLFHLLTHTSGLPPYTDPKEVAAKYGEPCPTEVLVRHIAGIRKESRPGEKFVYSCLNYITLAQVVKIVSGLDLAEFSRQNIFKPLGMDSTFFNPPEEVKARCVPTEVINGRPLRGVVHDPLARLQGGVSGNAGLFSTADDLAVFAQMMLNGGEFRGVRILSPLAVERMTETFPRLKFAGRGFGWDLDSDYATVRGDLFGWRSYGHSGYTGTSIWIDPETATCVIFLTNRVHPDDKGEIISMRSKIANVVAASIVKK</sequence>
<dbReference type="InterPro" id="IPR050789">
    <property type="entry name" value="Diverse_Enzym_Activities"/>
</dbReference>
<protein>
    <submittedName>
        <fullName evidence="3">Beta-lactamase class C</fullName>
    </submittedName>
</protein>
<accession>A0A3E2BMN8</accession>
<feature type="domain" description="Beta-lactamase-related" evidence="2">
    <location>
        <begin position="48"/>
        <end position="381"/>
    </location>
</feature>
<dbReference type="Gene3D" id="3.40.710.10">
    <property type="entry name" value="DD-peptidase/beta-lactamase superfamily"/>
    <property type="match status" value="1"/>
</dbReference>
<gene>
    <name evidence="3" type="ORF">OP8BY_1997</name>
</gene>
<comment type="caution">
    <text evidence="3">The sequence shown here is derived from an EMBL/GenBank/DDBJ whole genome shotgun (WGS) entry which is preliminary data.</text>
</comment>
<dbReference type="Proteomes" id="UP000257323">
    <property type="component" value="Unassembled WGS sequence"/>
</dbReference>
<proteinExistence type="predicted"/>
<dbReference type="PANTHER" id="PTHR43283:SF11">
    <property type="entry name" value="BETA-LACTAMASE-RELATED DOMAIN-CONTAINING PROTEIN"/>
    <property type="match status" value="1"/>
</dbReference>
<name>A0A3E2BMN8_9BACT</name>